<keyword evidence="2" id="KW-1133">Transmembrane helix</keyword>
<comment type="caution">
    <text evidence="3">The sequence shown here is derived from an EMBL/GenBank/DDBJ whole genome shotgun (WGS) entry which is preliminary data.</text>
</comment>
<feature type="compositionally biased region" description="Basic and acidic residues" evidence="1">
    <location>
        <begin position="68"/>
        <end position="91"/>
    </location>
</feature>
<keyword evidence="2" id="KW-0812">Transmembrane</keyword>
<dbReference type="EMBL" id="JBHTKY010000006">
    <property type="protein sequence ID" value="MFD1165211.1"/>
    <property type="molecule type" value="Genomic_DNA"/>
</dbReference>
<feature type="region of interest" description="Disordered" evidence="1">
    <location>
        <begin position="1"/>
        <end position="26"/>
    </location>
</feature>
<proteinExistence type="predicted"/>
<name>A0ABW3RK83_9SPHI</name>
<accession>A0ABW3RK83</accession>
<gene>
    <name evidence="3" type="ORF">ACFQ2C_06290</name>
</gene>
<organism evidence="3 4">
    <name type="scientific">Sphingobacterium daejeonense</name>
    <dbReference type="NCBI Taxonomy" id="371142"/>
    <lineage>
        <taxon>Bacteria</taxon>
        <taxon>Pseudomonadati</taxon>
        <taxon>Bacteroidota</taxon>
        <taxon>Sphingobacteriia</taxon>
        <taxon>Sphingobacteriales</taxon>
        <taxon>Sphingobacteriaceae</taxon>
        <taxon>Sphingobacterium</taxon>
    </lineage>
</organism>
<evidence type="ECO:0000313" key="3">
    <source>
        <dbReference type="EMBL" id="MFD1165211.1"/>
    </source>
</evidence>
<dbReference type="RefSeq" id="WP_380895146.1">
    <property type="nucleotide sequence ID" value="NZ_JBHTKY010000006.1"/>
</dbReference>
<keyword evidence="2" id="KW-0472">Membrane</keyword>
<reference evidence="4" key="1">
    <citation type="journal article" date="2019" name="Int. J. Syst. Evol. Microbiol.">
        <title>The Global Catalogue of Microorganisms (GCM) 10K type strain sequencing project: providing services to taxonomists for standard genome sequencing and annotation.</title>
        <authorList>
            <consortium name="The Broad Institute Genomics Platform"/>
            <consortium name="The Broad Institute Genome Sequencing Center for Infectious Disease"/>
            <person name="Wu L."/>
            <person name="Ma J."/>
        </authorList>
    </citation>
    <scope>NUCLEOTIDE SEQUENCE [LARGE SCALE GENOMIC DNA]</scope>
    <source>
        <strain evidence="4">CCUG 52468</strain>
    </source>
</reference>
<evidence type="ECO:0000313" key="4">
    <source>
        <dbReference type="Proteomes" id="UP001597205"/>
    </source>
</evidence>
<evidence type="ECO:0000256" key="1">
    <source>
        <dbReference type="SAM" id="MobiDB-lite"/>
    </source>
</evidence>
<sequence length="126" mass="14155">MDRSITDVKSSVQSDESTKVYPTKGTEVKINPDGSMTFHADSIIQKARRNSNEAKNIANDIKNTWDQKVDSVATEKGKKEEKKQSEERTSTPDKGAIFVNKIGWAIAILIILIVAAWWFFGIGRRK</sequence>
<evidence type="ECO:0000256" key="2">
    <source>
        <dbReference type="SAM" id="Phobius"/>
    </source>
</evidence>
<feature type="region of interest" description="Disordered" evidence="1">
    <location>
        <begin position="68"/>
        <end position="92"/>
    </location>
</feature>
<protein>
    <submittedName>
        <fullName evidence="3">Uncharacterized protein</fullName>
    </submittedName>
</protein>
<feature type="transmembrane region" description="Helical" evidence="2">
    <location>
        <begin position="102"/>
        <end position="120"/>
    </location>
</feature>
<dbReference type="Proteomes" id="UP001597205">
    <property type="component" value="Unassembled WGS sequence"/>
</dbReference>
<keyword evidence="4" id="KW-1185">Reference proteome</keyword>